<dbReference type="EMBL" id="JH650977">
    <property type="protein sequence ID" value="EXA35768.1"/>
    <property type="molecule type" value="Genomic_DNA"/>
</dbReference>
<gene>
    <name evidence="1" type="ORF">FOVG_12917</name>
</gene>
<evidence type="ECO:0000313" key="1">
    <source>
        <dbReference type="EMBL" id="EXA35768.1"/>
    </source>
</evidence>
<proteinExistence type="predicted"/>
<organism evidence="1">
    <name type="scientific">Fusarium oxysporum f. sp. pisi HDV247</name>
    <dbReference type="NCBI Taxonomy" id="1080344"/>
    <lineage>
        <taxon>Eukaryota</taxon>
        <taxon>Fungi</taxon>
        <taxon>Dikarya</taxon>
        <taxon>Ascomycota</taxon>
        <taxon>Pezizomycotina</taxon>
        <taxon>Sordariomycetes</taxon>
        <taxon>Hypocreomycetidae</taxon>
        <taxon>Hypocreales</taxon>
        <taxon>Nectriaceae</taxon>
        <taxon>Fusarium</taxon>
        <taxon>Fusarium oxysporum species complex</taxon>
    </lineage>
</organism>
<accession>W9NSL8</accession>
<dbReference type="Proteomes" id="UP000030751">
    <property type="component" value="Unassembled WGS sequence"/>
</dbReference>
<dbReference type="HOGENOM" id="CLU_3392418_0_0_1"/>
<protein>
    <submittedName>
        <fullName evidence="1">Uncharacterized protein</fullName>
    </submittedName>
</protein>
<name>W9NSL8_FUSOX</name>
<reference evidence="1" key="1">
    <citation type="submission" date="2011-10" db="EMBL/GenBank/DDBJ databases">
        <title>The Genome Sequence of Fusarium oxysporum HDV247.</title>
        <authorList>
            <consortium name="The Broad Institute Genome Sequencing Platform"/>
            <person name="Ma L.-J."/>
            <person name="Gale L.R."/>
            <person name="Schwartz D.C."/>
            <person name="Zhou S."/>
            <person name="Corby-Kistler H."/>
            <person name="Young S.K."/>
            <person name="Zeng Q."/>
            <person name="Gargeya S."/>
            <person name="Fitzgerald M."/>
            <person name="Haas B."/>
            <person name="Abouelleil A."/>
            <person name="Alvarado L."/>
            <person name="Arachchi H.M."/>
            <person name="Berlin A."/>
            <person name="Brown A."/>
            <person name="Chapman S.B."/>
            <person name="Chen Z."/>
            <person name="Dunbar C."/>
            <person name="Freedman E."/>
            <person name="Gearin G."/>
            <person name="Goldberg J."/>
            <person name="Griggs A."/>
            <person name="Gujja S."/>
            <person name="Heiman D."/>
            <person name="Howarth C."/>
            <person name="Larson L."/>
            <person name="Lui A."/>
            <person name="MacDonald P.J.P."/>
            <person name="Montmayeur A."/>
            <person name="Murphy C."/>
            <person name="Neiman D."/>
            <person name="Pearson M."/>
            <person name="Priest M."/>
            <person name="Roberts A."/>
            <person name="Saif S."/>
            <person name="Shea T."/>
            <person name="Shenoy N."/>
            <person name="Sisk P."/>
            <person name="Stolte C."/>
            <person name="Sykes S."/>
            <person name="Wortman J."/>
            <person name="Nusbaum C."/>
            <person name="Birren B."/>
        </authorList>
    </citation>
    <scope>NUCLEOTIDE SEQUENCE [LARGE SCALE GENOMIC DNA]</scope>
    <source>
        <strain evidence="1">HDV247</strain>
    </source>
</reference>
<reference evidence="1" key="2">
    <citation type="submission" date="2012-05" db="EMBL/GenBank/DDBJ databases">
        <title>Annotation of the Genome Sequence of Fusarium oxysporum HDV247.</title>
        <authorList>
            <consortium name="The Broad Institute Genomics Platform"/>
            <person name="Ma L.-J."/>
            <person name="Corby-Kistler H."/>
            <person name="Broz K."/>
            <person name="Gale L.R."/>
            <person name="Jonkers W."/>
            <person name="O'Donnell K."/>
            <person name="Ploetz R."/>
            <person name="Steinberg C."/>
            <person name="Schwartz D.C."/>
            <person name="VanEtten H."/>
            <person name="Zhou S."/>
            <person name="Young S.K."/>
            <person name="Zeng Q."/>
            <person name="Gargeya S."/>
            <person name="Fitzgerald M."/>
            <person name="Abouelleil A."/>
            <person name="Alvarado L."/>
            <person name="Chapman S.B."/>
            <person name="Gainer-Dewar J."/>
            <person name="Goldberg J."/>
            <person name="Griggs A."/>
            <person name="Gujja S."/>
            <person name="Hansen M."/>
            <person name="Howarth C."/>
            <person name="Imamovic A."/>
            <person name="Ireland A."/>
            <person name="Larimer J."/>
            <person name="McCowan C."/>
            <person name="Murphy C."/>
            <person name="Pearson M."/>
            <person name="Poon T.W."/>
            <person name="Priest M."/>
            <person name="Roberts A."/>
            <person name="Saif S."/>
            <person name="Shea T."/>
            <person name="Sykes S."/>
            <person name="Wortman J."/>
            <person name="Nusbaum C."/>
            <person name="Birren B."/>
        </authorList>
    </citation>
    <scope>NUCLEOTIDE SEQUENCE</scope>
    <source>
        <strain evidence="1">HDV247</strain>
    </source>
</reference>
<dbReference type="AlphaFoldDB" id="W9NSL8"/>
<sequence>MEMLLSSPLDTKEKAFRSPMALRRSKVLSSPY</sequence>